<keyword evidence="11" id="KW-1208">Phospholipid metabolism</keyword>
<evidence type="ECO:0000256" key="7">
    <source>
        <dbReference type="ARBA" id="ARBA00022989"/>
    </source>
</evidence>
<evidence type="ECO:0000256" key="8">
    <source>
        <dbReference type="ARBA" id="ARBA00023098"/>
    </source>
</evidence>
<accession>A0AAE0GN84</accession>
<evidence type="ECO:0000256" key="6">
    <source>
        <dbReference type="ARBA" id="ARBA00022692"/>
    </source>
</evidence>
<keyword evidence="16" id="KW-1185">Reference proteome</keyword>
<keyword evidence="9 14" id="KW-0472">Membrane</keyword>
<feature type="transmembrane region" description="Helical" evidence="14">
    <location>
        <begin position="15"/>
        <end position="33"/>
    </location>
</feature>
<comment type="caution">
    <text evidence="15">The sequence shown here is derived from an EMBL/GenBank/DDBJ whole genome shotgun (WGS) entry which is preliminary data.</text>
</comment>
<comment type="subcellular location">
    <subcellularLocation>
        <location evidence="1">Membrane</location>
        <topology evidence="1">Multi-pass membrane protein</topology>
    </subcellularLocation>
</comment>
<evidence type="ECO:0000256" key="3">
    <source>
        <dbReference type="ARBA" id="ARBA00019082"/>
    </source>
</evidence>
<feature type="transmembrane region" description="Helical" evidence="14">
    <location>
        <begin position="74"/>
        <end position="93"/>
    </location>
</feature>
<evidence type="ECO:0000256" key="5">
    <source>
        <dbReference type="ARBA" id="ARBA00022679"/>
    </source>
</evidence>
<organism evidence="15 16">
    <name type="scientific">Cymbomonas tetramitiformis</name>
    <dbReference type="NCBI Taxonomy" id="36881"/>
    <lineage>
        <taxon>Eukaryota</taxon>
        <taxon>Viridiplantae</taxon>
        <taxon>Chlorophyta</taxon>
        <taxon>Pyramimonadophyceae</taxon>
        <taxon>Pyramimonadales</taxon>
        <taxon>Pyramimonadaceae</taxon>
        <taxon>Cymbomonas</taxon>
    </lineage>
</organism>
<evidence type="ECO:0000256" key="9">
    <source>
        <dbReference type="ARBA" id="ARBA00023136"/>
    </source>
</evidence>
<evidence type="ECO:0000313" key="16">
    <source>
        <dbReference type="Proteomes" id="UP001190700"/>
    </source>
</evidence>
<gene>
    <name evidence="15" type="ORF">CYMTET_11123</name>
</gene>
<evidence type="ECO:0000256" key="4">
    <source>
        <dbReference type="ARBA" id="ARBA00022516"/>
    </source>
</evidence>
<evidence type="ECO:0000256" key="2">
    <source>
        <dbReference type="ARBA" id="ARBA00006675"/>
    </source>
</evidence>
<dbReference type="PANTHER" id="PTHR31201:SF1">
    <property type="entry name" value="GLYCEROPHOSPHOCHOLINE ACYLTRANSFERASE 1"/>
    <property type="match status" value="1"/>
</dbReference>
<evidence type="ECO:0000256" key="13">
    <source>
        <dbReference type="SAM" id="MobiDB-lite"/>
    </source>
</evidence>
<evidence type="ECO:0000256" key="12">
    <source>
        <dbReference type="ARBA" id="ARBA00023315"/>
    </source>
</evidence>
<evidence type="ECO:0000256" key="14">
    <source>
        <dbReference type="SAM" id="Phobius"/>
    </source>
</evidence>
<evidence type="ECO:0000313" key="15">
    <source>
        <dbReference type="EMBL" id="KAK3281070.1"/>
    </source>
</evidence>
<dbReference type="PANTHER" id="PTHR31201">
    <property type="entry name" value="OS01G0585100 PROTEIN"/>
    <property type="match status" value="1"/>
</dbReference>
<name>A0AAE0GN84_9CHLO</name>
<keyword evidence="5" id="KW-0808">Transferase</keyword>
<proteinExistence type="inferred from homology"/>
<reference evidence="15 16" key="1">
    <citation type="journal article" date="2015" name="Genome Biol. Evol.">
        <title>Comparative Genomics of a Bacterivorous Green Alga Reveals Evolutionary Causalities and Consequences of Phago-Mixotrophic Mode of Nutrition.</title>
        <authorList>
            <person name="Burns J.A."/>
            <person name="Paasch A."/>
            <person name="Narechania A."/>
            <person name="Kim E."/>
        </authorList>
    </citation>
    <scope>NUCLEOTIDE SEQUENCE [LARGE SCALE GENOMIC DNA]</scope>
    <source>
        <strain evidence="15 16">PLY_AMNH</strain>
    </source>
</reference>
<evidence type="ECO:0000256" key="10">
    <source>
        <dbReference type="ARBA" id="ARBA00023209"/>
    </source>
</evidence>
<keyword evidence="12" id="KW-0012">Acyltransferase</keyword>
<dbReference type="EMBL" id="LGRX02004049">
    <property type="protein sequence ID" value="KAK3281070.1"/>
    <property type="molecule type" value="Genomic_DNA"/>
</dbReference>
<protein>
    <recommendedName>
        <fullName evidence="3">Glycerophosphocholine acyltransferase 1</fullName>
    </recommendedName>
</protein>
<feature type="region of interest" description="Disordered" evidence="13">
    <location>
        <begin position="178"/>
        <end position="220"/>
    </location>
</feature>
<dbReference type="AlphaFoldDB" id="A0AAE0GN84"/>
<keyword evidence="6 14" id="KW-0812">Transmembrane</keyword>
<dbReference type="GO" id="GO:0016020">
    <property type="term" value="C:membrane"/>
    <property type="evidence" value="ECO:0007669"/>
    <property type="project" value="UniProtKB-SubCell"/>
</dbReference>
<dbReference type="InterPro" id="IPR021261">
    <property type="entry name" value="GPCAT"/>
</dbReference>
<dbReference type="GO" id="GO:0006656">
    <property type="term" value="P:phosphatidylcholine biosynthetic process"/>
    <property type="evidence" value="ECO:0007669"/>
    <property type="project" value="TreeGrafter"/>
</dbReference>
<evidence type="ECO:0000256" key="11">
    <source>
        <dbReference type="ARBA" id="ARBA00023264"/>
    </source>
</evidence>
<dbReference type="Proteomes" id="UP001190700">
    <property type="component" value="Unassembled WGS sequence"/>
</dbReference>
<keyword evidence="4" id="KW-0444">Lipid biosynthesis</keyword>
<evidence type="ECO:0000256" key="1">
    <source>
        <dbReference type="ARBA" id="ARBA00004141"/>
    </source>
</evidence>
<keyword evidence="7 14" id="KW-1133">Transmembrane helix</keyword>
<comment type="similarity">
    <text evidence="2">Belongs to the GPC1 family.</text>
</comment>
<dbReference type="GO" id="GO:0016746">
    <property type="term" value="F:acyltransferase activity"/>
    <property type="evidence" value="ECO:0007669"/>
    <property type="project" value="UniProtKB-KW"/>
</dbReference>
<sequence>MQLERSHFHLLVSPFLFYCAWQLIYFVVVHIYLRDHLLRNKEIDTSYRALARRAQKSNNWLNRFVRKGPAFHRVAKYGLIQATYTIATIAVVYPFYGHYWLLFAWQVFKAAFSVWNGAEYQYDVMPKRMEKKWLEKLDVDRKHPRKDFDSGVDSDVYTRRKNMVNTLGGGVPTILDASEESGMDSDASPNKKPPHIFKQSNLMSFHAPTGDLDQENMHED</sequence>
<keyword evidence="8" id="KW-0443">Lipid metabolism</keyword>
<keyword evidence="10" id="KW-0594">Phospholipid biosynthesis</keyword>